<feature type="region of interest" description="Disordered" evidence="1">
    <location>
        <begin position="38"/>
        <end position="61"/>
    </location>
</feature>
<dbReference type="Proteomes" id="UP000733379">
    <property type="component" value="Unassembled WGS sequence"/>
</dbReference>
<evidence type="ECO:0000313" key="2">
    <source>
        <dbReference type="EMBL" id="MBU3060018.1"/>
    </source>
</evidence>
<keyword evidence="3" id="KW-1185">Reference proteome</keyword>
<accession>A0ABS6APT8</accession>
<feature type="compositionally biased region" description="Basic and acidic residues" evidence="1">
    <location>
        <begin position="195"/>
        <end position="211"/>
    </location>
</feature>
<evidence type="ECO:0000256" key="1">
    <source>
        <dbReference type="SAM" id="MobiDB-lite"/>
    </source>
</evidence>
<feature type="region of interest" description="Disordered" evidence="1">
    <location>
        <begin position="190"/>
        <end position="211"/>
    </location>
</feature>
<evidence type="ECO:0000313" key="3">
    <source>
        <dbReference type="Proteomes" id="UP000733379"/>
    </source>
</evidence>
<gene>
    <name evidence="2" type="ORF">KO481_00535</name>
</gene>
<name>A0ABS6APT8_9NOCA</name>
<proteinExistence type="predicted"/>
<dbReference type="RefSeq" id="WP_215914949.1">
    <property type="nucleotide sequence ID" value="NZ_JAHKNI010000001.1"/>
</dbReference>
<sequence length="211" mass="21828">MKSPQIARHAAVVLAGMASIGFTVAAGTYIVNEMASNQRDAAARPVRVEPGPPGTDGPLAEQAAAPQQPVLTARFTVEARVYPAVAAVPRPAAPTTQPAVSPTVVAVQTNPTTGDRLPSLSDAYLGANVSRTEPDSLSMTVNTNLFMELTAGSDASGTQVGDTQLRTDLDVRHGRITLAVSDPALGEHAVQLSPRHAEPASADHQDQLAQA</sequence>
<reference evidence="2 3" key="1">
    <citation type="submission" date="2021-06" db="EMBL/GenBank/DDBJ databases">
        <title>Actinomycetes sequencing.</title>
        <authorList>
            <person name="Shan Q."/>
        </authorList>
    </citation>
    <scope>NUCLEOTIDE SEQUENCE [LARGE SCALE GENOMIC DNA]</scope>
    <source>
        <strain evidence="2 3">NEAU-G5</strain>
    </source>
</reference>
<organism evidence="2 3">
    <name type="scientific">Nocardia albiluteola</name>
    <dbReference type="NCBI Taxonomy" id="2842303"/>
    <lineage>
        <taxon>Bacteria</taxon>
        <taxon>Bacillati</taxon>
        <taxon>Actinomycetota</taxon>
        <taxon>Actinomycetes</taxon>
        <taxon>Mycobacteriales</taxon>
        <taxon>Nocardiaceae</taxon>
        <taxon>Nocardia</taxon>
    </lineage>
</organism>
<protein>
    <recommendedName>
        <fullName evidence="4">GerMN domain-containing protein</fullName>
    </recommendedName>
</protein>
<comment type="caution">
    <text evidence="2">The sequence shown here is derived from an EMBL/GenBank/DDBJ whole genome shotgun (WGS) entry which is preliminary data.</text>
</comment>
<dbReference type="EMBL" id="JAHKNI010000001">
    <property type="protein sequence ID" value="MBU3060018.1"/>
    <property type="molecule type" value="Genomic_DNA"/>
</dbReference>
<evidence type="ECO:0008006" key="4">
    <source>
        <dbReference type="Google" id="ProtNLM"/>
    </source>
</evidence>